<dbReference type="GO" id="GO:0004177">
    <property type="term" value="F:aminopeptidase activity"/>
    <property type="evidence" value="ECO:0007669"/>
    <property type="project" value="UniProtKB-UniRule"/>
</dbReference>
<evidence type="ECO:0000256" key="8">
    <source>
        <dbReference type="ARBA" id="ARBA00022670"/>
    </source>
</evidence>
<dbReference type="InterPro" id="IPR029058">
    <property type="entry name" value="AB_hydrolase_fold"/>
</dbReference>
<dbReference type="Proteomes" id="UP000318126">
    <property type="component" value="Unassembled WGS sequence"/>
</dbReference>
<dbReference type="PANTHER" id="PTHR43722:SF1">
    <property type="entry name" value="PROLINE IMINOPEPTIDASE"/>
    <property type="match status" value="1"/>
</dbReference>
<organism evidence="14 15">
    <name type="scientific">Shewanella hanedai</name>
    <name type="common">Alteromonas hanedai</name>
    <dbReference type="NCBI Taxonomy" id="25"/>
    <lineage>
        <taxon>Bacteria</taxon>
        <taxon>Pseudomonadati</taxon>
        <taxon>Pseudomonadota</taxon>
        <taxon>Gammaproteobacteria</taxon>
        <taxon>Alteromonadales</taxon>
        <taxon>Shewanellaceae</taxon>
        <taxon>Shewanella</taxon>
    </lineage>
</organism>
<reference evidence="15" key="1">
    <citation type="submission" date="2019-07" db="EMBL/GenBank/DDBJ databases">
        <title>Shewanella sp. YLB-08 draft genomic sequence.</title>
        <authorList>
            <person name="Yu L."/>
        </authorList>
    </citation>
    <scope>NUCLEOTIDE SEQUENCE [LARGE SCALE GENOMIC DNA]</scope>
    <source>
        <strain evidence="15">JCM 20706</strain>
    </source>
</reference>
<evidence type="ECO:0000256" key="10">
    <source>
        <dbReference type="ARBA" id="ARBA00029605"/>
    </source>
</evidence>
<proteinExistence type="inferred from homology"/>
<sequence>MSQVLPAFIRRDWVDVGDGQLLHLAQYGNPNGIPVLYLHGGPGGGCMSDELKLFDENSYRILMLDQRGGGRSRPKGDIRHNNLQALLADIETVRGLLNIPCWCVVGGSYGATLGFIYSALFPHRVMSQVLWGLFVPSDEAVAWLYGANGAANLFPQEYLAFTSLQDFTPCLETFLAGFRKGLHAPDINTLNAHVYQWLSWELALSLPGTKLPDTELPFGKSLAQIELHFAYHQYFNSYEIMCENASKITAKTVILQGEMDWVCPVMIGERFISEYGNEQIHYSVVKGGYHALANGKMHEEVVYAVGEMARKIHEK</sequence>
<keyword evidence="9 11" id="KW-0378">Hydrolase</keyword>
<dbReference type="OrthoDB" id="9796770at2"/>
<evidence type="ECO:0000256" key="3">
    <source>
        <dbReference type="ARBA" id="ARBA00010088"/>
    </source>
</evidence>
<evidence type="ECO:0000256" key="11">
    <source>
        <dbReference type="PIRNR" id="PIRNR006431"/>
    </source>
</evidence>
<evidence type="ECO:0000256" key="6">
    <source>
        <dbReference type="ARBA" id="ARBA00022438"/>
    </source>
</evidence>
<dbReference type="Pfam" id="PF00561">
    <property type="entry name" value="Abhydrolase_1"/>
    <property type="match status" value="1"/>
</dbReference>
<feature type="domain" description="AB hydrolase-1" evidence="13">
    <location>
        <begin position="34"/>
        <end position="273"/>
    </location>
</feature>
<evidence type="ECO:0000256" key="4">
    <source>
        <dbReference type="ARBA" id="ARBA00012568"/>
    </source>
</evidence>
<accession>A0A553JQY3</accession>
<evidence type="ECO:0000313" key="15">
    <source>
        <dbReference type="Proteomes" id="UP000318126"/>
    </source>
</evidence>
<comment type="subcellular location">
    <subcellularLocation>
        <location evidence="2 11">Cytoplasm</location>
    </subcellularLocation>
</comment>
<evidence type="ECO:0000313" key="14">
    <source>
        <dbReference type="EMBL" id="TRY14867.1"/>
    </source>
</evidence>
<dbReference type="InterPro" id="IPR000073">
    <property type="entry name" value="AB_hydrolase_1"/>
</dbReference>
<dbReference type="EC" id="3.4.11.5" evidence="4 11"/>
<protein>
    <recommendedName>
        <fullName evidence="5 11">Proline iminopeptidase</fullName>
        <shortName evidence="11">PIP</shortName>
        <ecNumber evidence="4 11">3.4.11.5</ecNumber>
    </recommendedName>
    <alternativeName>
        <fullName evidence="10 11">Prolyl aminopeptidase</fullName>
    </alternativeName>
</protein>
<dbReference type="PRINTS" id="PR00793">
    <property type="entry name" value="PROAMNOPTASE"/>
</dbReference>
<dbReference type="PIRSF" id="PIRSF006431">
    <property type="entry name" value="Pept_S33"/>
    <property type="match status" value="1"/>
</dbReference>
<evidence type="ECO:0000256" key="12">
    <source>
        <dbReference type="PIRSR" id="PIRSR006431-1"/>
    </source>
</evidence>
<evidence type="ECO:0000256" key="9">
    <source>
        <dbReference type="ARBA" id="ARBA00022801"/>
    </source>
</evidence>
<feature type="active site" description="Proton donor" evidence="12">
    <location>
        <position position="290"/>
    </location>
</feature>
<dbReference type="PANTHER" id="PTHR43722">
    <property type="entry name" value="PROLINE IMINOPEPTIDASE"/>
    <property type="match status" value="1"/>
</dbReference>
<dbReference type="GO" id="GO:0006508">
    <property type="term" value="P:proteolysis"/>
    <property type="evidence" value="ECO:0007669"/>
    <property type="project" value="UniProtKB-KW"/>
</dbReference>
<feature type="active site" description="Nucleophile" evidence="12">
    <location>
        <position position="108"/>
    </location>
</feature>
<comment type="catalytic activity">
    <reaction evidence="1 11">
        <text>Release of N-terminal proline from a peptide.</text>
        <dbReference type="EC" id="3.4.11.5"/>
    </reaction>
</comment>
<dbReference type="InterPro" id="IPR002410">
    <property type="entry name" value="Peptidase_S33"/>
</dbReference>
<evidence type="ECO:0000256" key="2">
    <source>
        <dbReference type="ARBA" id="ARBA00004496"/>
    </source>
</evidence>
<keyword evidence="7 11" id="KW-0963">Cytoplasm</keyword>
<dbReference type="SUPFAM" id="SSF53474">
    <property type="entry name" value="alpha/beta-Hydrolases"/>
    <property type="match status" value="1"/>
</dbReference>
<dbReference type="RefSeq" id="WP_143563974.1">
    <property type="nucleotide sequence ID" value="NZ_VKGK01000007.1"/>
</dbReference>
<feature type="active site" evidence="12">
    <location>
        <position position="260"/>
    </location>
</feature>
<dbReference type="GO" id="GO:0005737">
    <property type="term" value="C:cytoplasm"/>
    <property type="evidence" value="ECO:0007669"/>
    <property type="project" value="UniProtKB-SubCell"/>
</dbReference>
<comment type="caution">
    <text evidence="14">The sequence shown here is derived from an EMBL/GenBank/DDBJ whole genome shotgun (WGS) entry which is preliminary data.</text>
</comment>
<comment type="similarity">
    <text evidence="3 11">Belongs to the peptidase S33 family.</text>
</comment>
<evidence type="ECO:0000259" key="13">
    <source>
        <dbReference type="Pfam" id="PF00561"/>
    </source>
</evidence>
<keyword evidence="15" id="KW-1185">Reference proteome</keyword>
<dbReference type="Gene3D" id="3.40.50.1820">
    <property type="entry name" value="alpha/beta hydrolase"/>
    <property type="match status" value="1"/>
</dbReference>
<gene>
    <name evidence="14" type="ORF">FN961_07695</name>
</gene>
<keyword evidence="8 11" id="KW-0645">Protease</keyword>
<evidence type="ECO:0000256" key="7">
    <source>
        <dbReference type="ARBA" id="ARBA00022490"/>
    </source>
</evidence>
<keyword evidence="6 11" id="KW-0031">Aminopeptidase</keyword>
<dbReference type="InterPro" id="IPR005944">
    <property type="entry name" value="Pro_iminopeptidase"/>
</dbReference>
<dbReference type="AlphaFoldDB" id="A0A553JQY3"/>
<evidence type="ECO:0000256" key="1">
    <source>
        <dbReference type="ARBA" id="ARBA00001585"/>
    </source>
</evidence>
<name>A0A553JQY3_SHEHA</name>
<evidence type="ECO:0000256" key="5">
    <source>
        <dbReference type="ARBA" id="ARBA00021843"/>
    </source>
</evidence>
<dbReference type="EMBL" id="VKGK01000007">
    <property type="protein sequence ID" value="TRY14867.1"/>
    <property type="molecule type" value="Genomic_DNA"/>
</dbReference>